<accession>A0ABX8VJK6</accession>
<keyword evidence="1" id="KW-0677">Repeat</keyword>
<dbReference type="SUPFAM" id="SSF101898">
    <property type="entry name" value="NHL repeat"/>
    <property type="match status" value="1"/>
</dbReference>
<dbReference type="InterPro" id="IPR011042">
    <property type="entry name" value="6-blade_b-propeller_TolB-like"/>
</dbReference>
<evidence type="ECO:0008006" key="5">
    <source>
        <dbReference type="Google" id="ProtNLM"/>
    </source>
</evidence>
<sequence>MGFLAFGGGAGNTVHGDAWQILGADHPGPASVAHHGRRHQENAKEGTAVCAQTFSLTKDKGMRISKLALRGTAALARRCAHEPHSTPTYHRLIALLFVLAVGVTGCNHASAPSRLSEVPAPAPIQSVLPFSDLNGPYDVSVDAEGNVFVSDVAATRNGSNRVLELPAGSTTQKLLPFTRATVMADPSGQVWVLDGGQEPSRLVKLAHGADEQTVVPLPNLGKWSAIRAVDDAGTVYGVNDGGVDSGGGCCLPVQVAKAAPESKTPELLPFQHMNLVAGMALDAAGNLYVGDGQGKRVLKLEPGASSPSVVPFPGLNGVIAIAVDAKGALYVIDAQRDRILKLNPGSDTPTVLPFTGLKRPVSVAVDAKGAVYVADDGNRRIVKLEGV</sequence>
<dbReference type="PANTHER" id="PTHR24104:SF25">
    <property type="entry name" value="PROTEIN LIN-41"/>
    <property type="match status" value="1"/>
</dbReference>
<reference evidence="3 4" key="1">
    <citation type="submission" date="2021-07" db="EMBL/GenBank/DDBJ databases">
        <title>Whole genome sequencing of non-tuberculosis mycobacteria type-strains.</title>
        <authorList>
            <person name="Igarashi Y."/>
            <person name="Osugi A."/>
            <person name="Mitarai S."/>
        </authorList>
    </citation>
    <scope>NUCLEOTIDE SEQUENCE [LARGE SCALE GENOMIC DNA]</scope>
    <source>
        <strain evidence="3 4">JCM 16370</strain>
    </source>
</reference>
<dbReference type="EMBL" id="CP080333">
    <property type="protein sequence ID" value="QYL17994.1"/>
    <property type="molecule type" value="Genomic_DNA"/>
</dbReference>
<dbReference type="CDD" id="cd14952">
    <property type="entry name" value="NHL_PKND_like"/>
    <property type="match status" value="1"/>
</dbReference>
<dbReference type="PROSITE" id="PS51125">
    <property type="entry name" value="NHL"/>
    <property type="match status" value="1"/>
</dbReference>
<dbReference type="InterPro" id="IPR050952">
    <property type="entry name" value="TRIM-NHL_E3_ligases"/>
</dbReference>
<dbReference type="InterPro" id="IPR035016">
    <property type="entry name" value="NHL_PKND"/>
</dbReference>
<evidence type="ECO:0000256" key="1">
    <source>
        <dbReference type="ARBA" id="ARBA00022737"/>
    </source>
</evidence>
<dbReference type="InterPro" id="IPR001258">
    <property type="entry name" value="NHL_repeat"/>
</dbReference>
<evidence type="ECO:0000313" key="3">
    <source>
        <dbReference type="EMBL" id="QYL17994.1"/>
    </source>
</evidence>
<organism evidence="3 4">
    <name type="scientific">Mycolicibacterium pallens</name>
    <dbReference type="NCBI Taxonomy" id="370524"/>
    <lineage>
        <taxon>Bacteria</taxon>
        <taxon>Bacillati</taxon>
        <taxon>Actinomycetota</taxon>
        <taxon>Actinomycetes</taxon>
        <taxon>Mycobacteriales</taxon>
        <taxon>Mycobacteriaceae</taxon>
        <taxon>Mycolicibacterium</taxon>
    </lineage>
</organism>
<dbReference type="PANTHER" id="PTHR24104">
    <property type="entry name" value="E3 UBIQUITIN-PROTEIN LIGASE NHLRC1-RELATED"/>
    <property type="match status" value="1"/>
</dbReference>
<gene>
    <name evidence="3" type="ORF">K0O64_05435</name>
</gene>
<proteinExistence type="predicted"/>
<evidence type="ECO:0000256" key="2">
    <source>
        <dbReference type="PROSITE-ProRule" id="PRU00504"/>
    </source>
</evidence>
<feature type="repeat" description="NHL" evidence="2">
    <location>
        <begin position="350"/>
        <end position="387"/>
    </location>
</feature>
<evidence type="ECO:0000313" key="4">
    <source>
        <dbReference type="Proteomes" id="UP000825367"/>
    </source>
</evidence>
<dbReference type="RefSeq" id="WP_220046194.1">
    <property type="nucleotide sequence ID" value="NZ_BAAAVX010000003.1"/>
</dbReference>
<protein>
    <recommendedName>
        <fullName evidence="5">SMP-30/Gluconolactonase/LRE-like region domain-containing protein</fullName>
    </recommendedName>
</protein>
<name>A0ABX8VJK6_9MYCO</name>
<dbReference type="Gene3D" id="2.120.10.30">
    <property type="entry name" value="TolB, C-terminal domain"/>
    <property type="match status" value="2"/>
</dbReference>
<dbReference type="Proteomes" id="UP000825367">
    <property type="component" value="Chromosome"/>
</dbReference>
<keyword evidence="4" id="KW-1185">Reference proteome</keyword>